<accession>A0A3M7P3B9</accession>
<reference evidence="2 3" key="1">
    <citation type="journal article" date="2018" name="Sci. Rep.">
        <title>Genomic signatures of local adaptation to the degree of environmental predictability in rotifers.</title>
        <authorList>
            <person name="Franch-Gras L."/>
            <person name="Hahn C."/>
            <person name="Garcia-Roger E.M."/>
            <person name="Carmona M.J."/>
            <person name="Serra M."/>
            <person name="Gomez A."/>
        </authorList>
    </citation>
    <scope>NUCLEOTIDE SEQUENCE [LARGE SCALE GENOMIC DNA]</scope>
    <source>
        <strain evidence="2">HYR1</strain>
    </source>
</reference>
<keyword evidence="3" id="KW-1185">Reference proteome</keyword>
<proteinExistence type="predicted"/>
<sequence length="109" mass="12542">MVQMMQSHSHKQLRNGEAPPIQHHKLDQKPAQVRAQPANNQLFHRRRSVHVQTLAQQRHILFERFLNTRVFERHSSGSPPTTSAPKTSRNTRSRARCLTVAATGSSWCR</sequence>
<dbReference type="EMBL" id="REGN01013699">
    <property type="protein sequence ID" value="RMZ93576.1"/>
    <property type="molecule type" value="Genomic_DNA"/>
</dbReference>
<evidence type="ECO:0000313" key="2">
    <source>
        <dbReference type="EMBL" id="RMZ93576.1"/>
    </source>
</evidence>
<organism evidence="2 3">
    <name type="scientific">Brachionus plicatilis</name>
    <name type="common">Marine rotifer</name>
    <name type="synonym">Brachionus muelleri</name>
    <dbReference type="NCBI Taxonomy" id="10195"/>
    <lineage>
        <taxon>Eukaryota</taxon>
        <taxon>Metazoa</taxon>
        <taxon>Spiralia</taxon>
        <taxon>Gnathifera</taxon>
        <taxon>Rotifera</taxon>
        <taxon>Eurotatoria</taxon>
        <taxon>Monogononta</taxon>
        <taxon>Pseudotrocha</taxon>
        <taxon>Ploima</taxon>
        <taxon>Brachionidae</taxon>
        <taxon>Brachionus</taxon>
    </lineage>
</organism>
<dbReference type="AlphaFoldDB" id="A0A3M7P3B9"/>
<evidence type="ECO:0000313" key="3">
    <source>
        <dbReference type="Proteomes" id="UP000276133"/>
    </source>
</evidence>
<feature type="region of interest" description="Disordered" evidence="1">
    <location>
        <begin position="72"/>
        <end position="95"/>
    </location>
</feature>
<evidence type="ECO:0000256" key="1">
    <source>
        <dbReference type="SAM" id="MobiDB-lite"/>
    </source>
</evidence>
<comment type="caution">
    <text evidence="2">The sequence shown here is derived from an EMBL/GenBank/DDBJ whole genome shotgun (WGS) entry which is preliminary data.</text>
</comment>
<feature type="region of interest" description="Disordered" evidence="1">
    <location>
        <begin position="1"/>
        <end position="35"/>
    </location>
</feature>
<gene>
    <name evidence="2" type="ORF">BpHYR1_038538</name>
</gene>
<feature type="compositionally biased region" description="Polar residues" evidence="1">
    <location>
        <begin position="76"/>
        <end position="88"/>
    </location>
</feature>
<dbReference type="Proteomes" id="UP000276133">
    <property type="component" value="Unassembled WGS sequence"/>
</dbReference>
<name>A0A3M7P3B9_BRAPC</name>
<protein>
    <submittedName>
        <fullName evidence="2">Uncharacterized protein</fullName>
    </submittedName>
</protein>